<proteinExistence type="predicted"/>
<feature type="region of interest" description="Disordered" evidence="3">
    <location>
        <begin position="1"/>
        <end position="34"/>
    </location>
</feature>
<dbReference type="PANTHER" id="PTHR10252:SF54">
    <property type="entry name" value="CHROMATIN ACCESSIBILITY COMPLEX PROTEIN 1"/>
    <property type="match status" value="1"/>
</dbReference>
<dbReference type="OrthoDB" id="636685at2759"/>
<dbReference type="Pfam" id="PF00808">
    <property type="entry name" value="CBFD_NFYB_HMF"/>
    <property type="match status" value="1"/>
</dbReference>
<evidence type="ECO:0000256" key="2">
    <source>
        <dbReference type="ARBA" id="ARBA00023242"/>
    </source>
</evidence>
<keyword evidence="2" id="KW-0539">Nucleus</keyword>
<dbReference type="GO" id="GO:0046982">
    <property type="term" value="F:protein heterodimerization activity"/>
    <property type="evidence" value="ECO:0007669"/>
    <property type="project" value="InterPro"/>
</dbReference>
<dbReference type="GO" id="GO:0006261">
    <property type="term" value="P:DNA-templated DNA replication"/>
    <property type="evidence" value="ECO:0007669"/>
    <property type="project" value="TreeGrafter"/>
</dbReference>
<evidence type="ECO:0000313" key="5">
    <source>
        <dbReference type="EMBL" id="KAJ1914600.1"/>
    </source>
</evidence>
<dbReference type="GO" id="GO:0008623">
    <property type="term" value="C:CHRAC"/>
    <property type="evidence" value="ECO:0007669"/>
    <property type="project" value="TreeGrafter"/>
</dbReference>
<feature type="compositionally biased region" description="Low complexity" evidence="3">
    <location>
        <begin position="133"/>
        <end position="145"/>
    </location>
</feature>
<reference evidence="5" key="1">
    <citation type="submission" date="2022-07" db="EMBL/GenBank/DDBJ databases">
        <title>Phylogenomic reconstructions and comparative analyses of Kickxellomycotina fungi.</title>
        <authorList>
            <person name="Reynolds N.K."/>
            <person name="Stajich J.E."/>
            <person name="Barry K."/>
            <person name="Grigoriev I.V."/>
            <person name="Crous P."/>
            <person name="Smith M.E."/>
        </authorList>
    </citation>
    <scope>NUCLEOTIDE SEQUENCE</scope>
    <source>
        <strain evidence="5">NBRC 100468</strain>
    </source>
</reference>
<accession>A0A9W8DMD9</accession>
<gene>
    <name evidence="5" type="ORF">H4219_004709</name>
</gene>
<dbReference type="AlphaFoldDB" id="A0A9W8DMD9"/>
<dbReference type="CDD" id="cd23645">
    <property type="entry name" value="HFD_Dpb3-like"/>
    <property type="match status" value="1"/>
</dbReference>
<dbReference type="SUPFAM" id="SSF47113">
    <property type="entry name" value="Histone-fold"/>
    <property type="match status" value="1"/>
</dbReference>
<dbReference type="InterPro" id="IPR050568">
    <property type="entry name" value="Transcr_DNA_Rep_Reg"/>
</dbReference>
<evidence type="ECO:0000259" key="4">
    <source>
        <dbReference type="Pfam" id="PF00808"/>
    </source>
</evidence>
<dbReference type="PANTHER" id="PTHR10252">
    <property type="entry name" value="HISTONE-LIKE TRANSCRIPTION FACTOR CCAAT-RELATED"/>
    <property type="match status" value="1"/>
</dbReference>
<comment type="subcellular location">
    <subcellularLocation>
        <location evidence="1">Nucleus</location>
    </subcellularLocation>
</comment>
<sequence>MNTISEQTTTPTKNTGSSGSGGGGGGGGPTGTTHLPAARVKKIVKEDRDIVACSQDALFLISKATELFIESLMHESFEFSRLDKRKTVQYKDMAKAVQSIEPYDFLSDVIPPTVPIRKAVKEAEKKLVGTQKAATPATDTTATATNNVDNMQVE</sequence>
<protein>
    <recommendedName>
        <fullName evidence="4">Transcription factor CBF/NF-Y/archaeal histone domain-containing protein</fullName>
    </recommendedName>
</protein>
<dbReference type="EMBL" id="JANBPU010000189">
    <property type="protein sequence ID" value="KAJ1914600.1"/>
    <property type="molecule type" value="Genomic_DNA"/>
</dbReference>
<feature type="compositionally biased region" description="Low complexity" evidence="3">
    <location>
        <begin position="8"/>
        <end position="17"/>
    </location>
</feature>
<keyword evidence="6" id="KW-1185">Reference proteome</keyword>
<evidence type="ECO:0000256" key="3">
    <source>
        <dbReference type="SAM" id="MobiDB-lite"/>
    </source>
</evidence>
<comment type="caution">
    <text evidence="5">The sequence shown here is derived from an EMBL/GenBank/DDBJ whole genome shotgun (WGS) entry which is preliminary data.</text>
</comment>
<dbReference type="Proteomes" id="UP001150538">
    <property type="component" value="Unassembled WGS sequence"/>
</dbReference>
<organism evidence="5 6">
    <name type="scientific">Mycoemilia scoparia</name>
    <dbReference type="NCBI Taxonomy" id="417184"/>
    <lineage>
        <taxon>Eukaryota</taxon>
        <taxon>Fungi</taxon>
        <taxon>Fungi incertae sedis</taxon>
        <taxon>Zoopagomycota</taxon>
        <taxon>Kickxellomycotina</taxon>
        <taxon>Kickxellomycetes</taxon>
        <taxon>Kickxellales</taxon>
        <taxon>Kickxellaceae</taxon>
        <taxon>Mycoemilia</taxon>
    </lineage>
</organism>
<dbReference type="InterPro" id="IPR003958">
    <property type="entry name" value="CBFA_NFYB_domain"/>
</dbReference>
<feature type="compositionally biased region" description="Gly residues" evidence="3">
    <location>
        <begin position="18"/>
        <end position="30"/>
    </location>
</feature>
<name>A0A9W8DMD9_9FUNG</name>
<feature type="domain" description="Transcription factor CBF/NF-Y/archaeal histone" evidence="4">
    <location>
        <begin position="34"/>
        <end position="97"/>
    </location>
</feature>
<dbReference type="InterPro" id="IPR009072">
    <property type="entry name" value="Histone-fold"/>
</dbReference>
<dbReference type="Gene3D" id="1.10.20.10">
    <property type="entry name" value="Histone, subunit A"/>
    <property type="match status" value="1"/>
</dbReference>
<feature type="region of interest" description="Disordered" evidence="3">
    <location>
        <begin position="129"/>
        <end position="154"/>
    </location>
</feature>
<evidence type="ECO:0000256" key="1">
    <source>
        <dbReference type="ARBA" id="ARBA00004123"/>
    </source>
</evidence>
<evidence type="ECO:0000313" key="6">
    <source>
        <dbReference type="Proteomes" id="UP001150538"/>
    </source>
</evidence>